<proteinExistence type="predicted"/>
<name>A0ABV7TWF6_9NEIS</name>
<dbReference type="Proteomes" id="UP001595636">
    <property type="component" value="Unassembled WGS sequence"/>
</dbReference>
<organism evidence="1 2">
    <name type="scientific">Vogesella amnigena</name>
    <dbReference type="NCBI Taxonomy" id="1507449"/>
    <lineage>
        <taxon>Bacteria</taxon>
        <taxon>Pseudomonadati</taxon>
        <taxon>Pseudomonadota</taxon>
        <taxon>Betaproteobacteria</taxon>
        <taxon>Neisseriales</taxon>
        <taxon>Chromobacteriaceae</taxon>
        <taxon>Vogesella</taxon>
    </lineage>
</organism>
<protein>
    <recommendedName>
        <fullName evidence="3">DUF2867 domain-containing protein</fullName>
    </recommendedName>
</protein>
<dbReference type="EMBL" id="JBHRYH010000041">
    <property type="protein sequence ID" value="MFC3627083.1"/>
    <property type="molecule type" value="Genomic_DNA"/>
</dbReference>
<comment type="caution">
    <text evidence="1">The sequence shown here is derived from an EMBL/GenBank/DDBJ whole genome shotgun (WGS) entry which is preliminary data.</text>
</comment>
<dbReference type="RefSeq" id="WP_390280372.1">
    <property type="nucleotide sequence ID" value="NZ_JBHRYH010000041.1"/>
</dbReference>
<sequence>MFHLLATLPGAPGADAFVCHFHEAHQIPVRAEGSQVLAAVAAMSGREDAVIRALIAVREWPGRMRQRLGLGRGRVGAPFGLADFVPLGGDGHSWCAFGLAGRFWQADYGLVALDSAEAFYRHAQPGVAKLVLLFHVRQTGAGQVMLTTETGIHCPDPQERRWMTAYWWLIRPASGWIRQRMLRQIRRQAERGAAG</sequence>
<accession>A0ABV7TWF6</accession>
<keyword evidence="2" id="KW-1185">Reference proteome</keyword>
<evidence type="ECO:0000313" key="2">
    <source>
        <dbReference type="Proteomes" id="UP001595636"/>
    </source>
</evidence>
<reference evidence="2" key="1">
    <citation type="journal article" date="2019" name="Int. J. Syst. Evol. Microbiol.">
        <title>The Global Catalogue of Microorganisms (GCM) 10K type strain sequencing project: providing services to taxonomists for standard genome sequencing and annotation.</title>
        <authorList>
            <consortium name="The Broad Institute Genomics Platform"/>
            <consortium name="The Broad Institute Genome Sequencing Center for Infectious Disease"/>
            <person name="Wu L."/>
            <person name="Ma J."/>
        </authorList>
    </citation>
    <scope>NUCLEOTIDE SEQUENCE [LARGE SCALE GENOMIC DNA]</scope>
    <source>
        <strain evidence="2">KCTC 42195</strain>
    </source>
</reference>
<gene>
    <name evidence="1" type="ORF">ACFOKJ_13270</name>
</gene>
<evidence type="ECO:0008006" key="3">
    <source>
        <dbReference type="Google" id="ProtNLM"/>
    </source>
</evidence>
<evidence type="ECO:0000313" key="1">
    <source>
        <dbReference type="EMBL" id="MFC3627083.1"/>
    </source>
</evidence>